<dbReference type="GO" id="GO:0016787">
    <property type="term" value="F:hydrolase activity"/>
    <property type="evidence" value="ECO:0007669"/>
    <property type="project" value="UniProtKB-KW"/>
</dbReference>
<dbReference type="RefSeq" id="WP_170155820.1">
    <property type="nucleotide sequence ID" value="NZ_PVTF01000003.1"/>
</dbReference>
<proteinExistence type="predicted"/>
<gene>
    <name evidence="1" type="ORF">CLV43_103538</name>
</gene>
<dbReference type="PANTHER" id="PTHR43611:SF3">
    <property type="entry name" value="FLAVIN MONONUCLEOTIDE HYDROLASE 1, CHLOROPLATIC"/>
    <property type="match status" value="1"/>
</dbReference>
<dbReference type="SUPFAM" id="SSF56784">
    <property type="entry name" value="HAD-like"/>
    <property type="match status" value="1"/>
</dbReference>
<dbReference type="InterPro" id="IPR036412">
    <property type="entry name" value="HAD-like_sf"/>
</dbReference>
<sequence>MLRRFGPDDAIEDAHGLPRGALARAGFAPDLLGPAITGAVPDEVWRARVVHRLALDVDRATAEAAVARWSRPGEVVTEAVDLVRRARTRCRVALLTNATSRLPDDLRLLGLDQEVDAVVSSARIGVAKPSPEAFRRALRVLQHSPAATVFCDDKAENASGARAIGVDGVHTPTTASLREALEARGLLDGPTGTATTDVADEVLLVLPERDAAEDLAARLAADGWAPAAVHRELLAGEDDGEAADWVVELVTAPDGRPASTRRAWLDALADEHEGFTSDNG</sequence>
<dbReference type="Pfam" id="PF00702">
    <property type="entry name" value="Hydrolase"/>
    <property type="match status" value="1"/>
</dbReference>
<organism evidence="1 2">
    <name type="scientific">Umezawaea tangerina</name>
    <dbReference type="NCBI Taxonomy" id="84725"/>
    <lineage>
        <taxon>Bacteria</taxon>
        <taxon>Bacillati</taxon>
        <taxon>Actinomycetota</taxon>
        <taxon>Actinomycetes</taxon>
        <taxon>Pseudonocardiales</taxon>
        <taxon>Pseudonocardiaceae</taxon>
        <taxon>Umezawaea</taxon>
    </lineage>
</organism>
<keyword evidence="1" id="KW-0378">Hydrolase</keyword>
<dbReference type="NCBIfam" id="TIGR01509">
    <property type="entry name" value="HAD-SF-IA-v3"/>
    <property type="match status" value="1"/>
</dbReference>
<dbReference type="Proteomes" id="UP000239494">
    <property type="component" value="Unassembled WGS sequence"/>
</dbReference>
<evidence type="ECO:0000313" key="2">
    <source>
        <dbReference type="Proteomes" id="UP000239494"/>
    </source>
</evidence>
<evidence type="ECO:0000313" key="1">
    <source>
        <dbReference type="EMBL" id="PRY43789.1"/>
    </source>
</evidence>
<dbReference type="AlphaFoldDB" id="A0A2T0TDP3"/>
<accession>A0A2T0TDP3</accession>
<dbReference type="EMBL" id="PVTF01000003">
    <property type="protein sequence ID" value="PRY43789.1"/>
    <property type="molecule type" value="Genomic_DNA"/>
</dbReference>
<reference evidence="1 2" key="1">
    <citation type="submission" date="2018-03" db="EMBL/GenBank/DDBJ databases">
        <title>Genomic Encyclopedia of Archaeal and Bacterial Type Strains, Phase II (KMG-II): from individual species to whole genera.</title>
        <authorList>
            <person name="Goeker M."/>
        </authorList>
    </citation>
    <scope>NUCLEOTIDE SEQUENCE [LARGE SCALE GENOMIC DNA]</scope>
    <source>
        <strain evidence="1 2">DSM 44720</strain>
    </source>
</reference>
<protein>
    <submittedName>
        <fullName evidence="1">Putative hydrolase of the HAD superfamily</fullName>
    </submittedName>
</protein>
<dbReference type="InterPro" id="IPR023214">
    <property type="entry name" value="HAD_sf"/>
</dbReference>
<dbReference type="Gene3D" id="3.40.50.1000">
    <property type="entry name" value="HAD superfamily/HAD-like"/>
    <property type="match status" value="1"/>
</dbReference>
<name>A0A2T0TDP3_9PSEU</name>
<keyword evidence="2" id="KW-1185">Reference proteome</keyword>
<dbReference type="InterPro" id="IPR006439">
    <property type="entry name" value="HAD-SF_hydro_IA"/>
</dbReference>
<dbReference type="PANTHER" id="PTHR43611">
    <property type="entry name" value="ALPHA-D-GLUCOSE 1-PHOSPHATE PHOSPHATASE"/>
    <property type="match status" value="1"/>
</dbReference>
<comment type="caution">
    <text evidence="1">The sequence shown here is derived from an EMBL/GenBank/DDBJ whole genome shotgun (WGS) entry which is preliminary data.</text>
</comment>